<dbReference type="SUPFAM" id="SSF53756">
    <property type="entry name" value="UDP-Glycosyltransferase/glycogen phosphorylase"/>
    <property type="match status" value="1"/>
</dbReference>
<dbReference type="GO" id="GO:0004805">
    <property type="term" value="F:trehalose-phosphatase activity"/>
    <property type="evidence" value="ECO:0007669"/>
    <property type="project" value="TreeGrafter"/>
</dbReference>
<evidence type="ECO:0000313" key="3">
    <source>
        <dbReference type="Proteomes" id="UP000185904"/>
    </source>
</evidence>
<dbReference type="AlphaFoldDB" id="A0A178DAV9"/>
<dbReference type="Pfam" id="PF00982">
    <property type="entry name" value="Glyco_transf_20"/>
    <property type="match status" value="1"/>
</dbReference>
<dbReference type="GO" id="GO:0005946">
    <property type="term" value="C:alpha,alpha-trehalose-phosphate synthase complex (UDP-forming)"/>
    <property type="evidence" value="ECO:0007669"/>
    <property type="project" value="TreeGrafter"/>
</dbReference>
<dbReference type="Proteomes" id="UP000185904">
    <property type="component" value="Unassembled WGS sequence"/>
</dbReference>
<gene>
    <name evidence="2" type="ORF">AYO20_01958</name>
</gene>
<reference evidence="2 3" key="1">
    <citation type="submission" date="2016-03" db="EMBL/GenBank/DDBJ databases">
        <title>The draft genome sequence of Fonsecaea nubica causative agent of cutaneous subcutaneous infection in human host.</title>
        <authorList>
            <person name="Costa F."/>
            <person name="Sybren D.H."/>
            <person name="Raittz R.T."/>
            <person name="Weiss V.A."/>
            <person name="Leao A.C."/>
            <person name="Gomes R."/>
            <person name="De Souza E.M."/>
            <person name="Pedrosa F.O."/>
            <person name="Steffens M.B."/>
            <person name="Bombassaro A."/>
            <person name="Tadra-Sfeir M.Z."/>
            <person name="Moreno L.F."/>
            <person name="Najafzadeh M.J."/>
            <person name="Felipe M.S."/>
            <person name="Teixeira M."/>
            <person name="Sun J."/>
            <person name="Xi L."/>
            <person name="Castro M.A."/>
            <person name="Vicente V.A."/>
        </authorList>
    </citation>
    <scope>NUCLEOTIDE SEQUENCE [LARGE SCALE GENOMIC DNA]</scope>
    <source>
        <strain evidence="2 3">CBS 269.64</strain>
    </source>
</reference>
<dbReference type="PANTHER" id="PTHR10788:SF75">
    <property type="entry name" value="SYNTHASE SUBUNIT OF TREHALOSE-6-PHOSPHATE SYNTHASE_PHOSPHATASE COMPLEX (EUROFUNG)"/>
    <property type="match status" value="1"/>
</dbReference>
<dbReference type="RefSeq" id="XP_022503764.1">
    <property type="nucleotide sequence ID" value="XM_022640264.1"/>
</dbReference>
<sequence length="509" mass="58295">MDPDFEGRVLVVANRVPISIKTTQEGEFEYSMSSGGLVSGLKGLAKAIDFKWFGWPGIDVHRNDKDRVRRHLQDKFNAVPIFLAESLAEMHYNGFSNSILWPLLHRMPDRAGSDERWSKAYQEVNEIFADNIVPYVEDNDIIWVHDYHLLLLPGILRERLSKKKNLKIGFFLHTPFPTEDYFTILPFREQICKSLLLCDVVGFHTNQYAKDFLESARIVLEGVARSPSDLHWNGRKVIVHGFPLGIEADEWKQKLQTDAVKQEAANLRAEFDEQIIILGVDRLDYIKGIPQKLRAFDRFLTDHPEWVGKVVMVQLAIPSREDVDTYRKLREEVESLVGCINGKHVKPEQLCALYAISDVLIVSSIRDGLNLVSYEYAACQEERKGVLMMSTYAGAIKTLPPSSLILLNPWDTPRFAERINQAVNMGMDERAQRHKEMMQVVDTWTRGNKQVWKLTWKTHGGLNSVKWGKAFLHTMMTMEVPQEAEMPDRDSLVGWTSDVPDSESGTIRP</sequence>
<evidence type="ECO:0000256" key="1">
    <source>
        <dbReference type="SAM" id="MobiDB-lite"/>
    </source>
</evidence>
<evidence type="ECO:0000313" key="2">
    <source>
        <dbReference type="EMBL" id="OAL38752.1"/>
    </source>
</evidence>
<proteinExistence type="predicted"/>
<dbReference type="CDD" id="cd03788">
    <property type="entry name" value="GT20_TPS"/>
    <property type="match status" value="1"/>
</dbReference>
<dbReference type="OrthoDB" id="755951at2759"/>
<protein>
    <submittedName>
        <fullName evidence="2">Alpha,alpha-trehalose-phosphate synthase (UDP-forming)</fullName>
    </submittedName>
</protein>
<keyword evidence="3" id="KW-1185">Reference proteome</keyword>
<dbReference type="EMBL" id="LVCJ01000008">
    <property type="protein sequence ID" value="OAL38752.1"/>
    <property type="molecule type" value="Genomic_DNA"/>
</dbReference>
<organism evidence="2 3">
    <name type="scientific">Fonsecaea nubica</name>
    <dbReference type="NCBI Taxonomy" id="856822"/>
    <lineage>
        <taxon>Eukaryota</taxon>
        <taxon>Fungi</taxon>
        <taxon>Dikarya</taxon>
        <taxon>Ascomycota</taxon>
        <taxon>Pezizomycotina</taxon>
        <taxon>Eurotiomycetes</taxon>
        <taxon>Chaetothyriomycetidae</taxon>
        <taxon>Chaetothyriales</taxon>
        <taxon>Herpotrichiellaceae</taxon>
        <taxon>Fonsecaea</taxon>
    </lineage>
</organism>
<comment type="caution">
    <text evidence="2">The sequence shown here is derived from an EMBL/GenBank/DDBJ whole genome shotgun (WGS) entry which is preliminary data.</text>
</comment>
<dbReference type="PANTHER" id="PTHR10788">
    <property type="entry name" value="TREHALOSE-6-PHOSPHATE SYNTHASE"/>
    <property type="match status" value="1"/>
</dbReference>
<dbReference type="GO" id="GO:0003825">
    <property type="term" value="F:alpha,alpha-trehalose-phosphate synthase (UDP-forming) activity"/>
    <property type="evidence" value="ECO:0007669"/>
    <property type="project" value="TreeGrafter"/>
</dbReference>
<dbReference type="GeneID" id="34585382"/>
<dbReference type="Gene3D" id="3.40.50.2000">
    <property type="entry name" value="Glycogen Phosphorylase B"/>
    <property type="match status" value="2"/>
</dbReference>
<accession>A0A178DAV9</accession>
<dbReference type="GO" id="GO:0005829">
    <property type="term" value="C:cytosol"/>
    <property type="evidence" value="ECO:0007669"/>
    <property type="project" value="TreeGrafter"/>
</dbReference>
<feature type="region of interest" description="Disordered" evidence="1">
    <location>
        <begin position="483"/>
        <end position="509"/>
    </location>
</feature>
<dbReference type="GO" id="GO:0034605">
    <property type="term" value="P:cellular response to heat"/>
    <property type="evidence" value="ECO:0007669"/>
    <property type="project" value="TreeGrafter"/>
</dbReference>
<dbReference type="GO" id="GO:0005992">
    <property type="term" value="P:trehalose biosynthetic process"/>
    <property type="evidence" value="ECO:0007669"/>
    <property type="project" value="InterPro"/>
</dbReference>
<dbReference type="InterPro" id="IPR001830">
    <property type="entry name" value="Glyco_trans_20"/>
</dbReference>
<name>A0A178DAV9_9EURO</name>